<protein>
    <submittedName>
        <fullName evidence="1">Uncharacterized protein</fullName>
    </submittedName>
</protein>
<proteinExistence type="predicted"/>
<dbReference type="AlphaFoldDB" id="A0AAN9EMM5"/>
<comment type="caution">
    <text evidence="1">The sequence shown here is derived from an EMBL/GenBank/DDBJ whole genome shotgun (WGS) entry which is preliminary data.</text>
</comment>
<name>A0AAN9EMM5_CROPI</name>
<organism evidence="1 2">
    <name type="scientific">Crotalaria pallida</name>
    <name type="common">Smooth rattlebox</name>
    <name type="synonym">Crotalaria striata</name>
    <dbReference type="NCBI Taxonomy" id="3830"/>
    <lineage>
        <taxon>Eukaryota</taxon>
        <taxon>Viridiplantae</taxon>
        <taxon>Streptophyta</taxon>
        <taxon>Embryophyta</taxon>
        <taxon>Tracheophyta</taxon>
        <taxon>Spermatophyta</taxon>
        <taxon>Magnoliopsida</taxon>
        <taxon>eudicotyledons</taxon>
        <taxon>Gunneridae</taxon>
        <taxon>Pentapetalae</taxon>
        <taxon>rosids</taxon>
        <taxon>fabids</taxon>
        <taxon>Fabales</taxon>
        <taxon>Fabaceae</taxon>
        <taxon>Papilionoideae</taxon>
        <taxon>50 kb inversion clade</taxon>
        <taxon>genistoids sensu lato</taxon>
        <taxon>core genistoids</taxon>
        <taxon>Crotalarieae</taxon>
        <taxon>Crotalaria</taxon>
    </lineage>
</organism>
<evidence type="ECO:0000313" key="2">
    <source>
        <dbReference type="Proteomes" id="UP001372338"/>
    </source>
</evidence>
<keyword evidence="2" id="KW-1185">Reference proteome</keyword>
<dbReference type="Proteomes" id="UP001372338">
    <property type="component" value="Unassembled WGS sequence"/>
</dbReference>
<reference evidence="1 2" key="1">
    <citation type="submission" date="2024-01" db="EMBL/GenBank/DDBJ databases">
        <title>The genomes of 5 underutilized Papilionoideae crops provide insights into root nodulation and disease resistanc.</title>
        <authorList>
            <person name="Yuan L."/>
        </authorList>
    </citation>
    <scope>NUCLEOTIDE SEQUENCE [LARGE SCALE GENOMIC DNA]</scope>
    <source>
        <strain evidence="1">ZHUSHIDOU_FW_LH</strain>
        <tissue evidence="1">Leaf</tissue>
    </source>
</reference>
<dbReference type="EMBL" id="JAYWIO010000006">
    <property type="protein sequence ID" value="KAK7256683.1"/>
    <property type="molecule type" value="Genomic_DNA"/>
</dbReference>
<accession>A0AAN9EMM5</accession>
<gene>
    <name evidence="1" type="ORF">RIF29_30139</name>
</gene>
<sequence length="81" mass="9537">MFIRWNIPLLKGCNVITEAVFVVDRTYCFMLVSHVDSILNEFILVRKSTIMINGFVDSLLKGWAEYAWCRIDQQRRILRLG</sequence>
<evidence type="ECO:0000313" key="1">
    <source>
        <dbReference type="EMBL" id="KAK7256683.1"/>
    </source>
</evidence>